<dbReference type="AlphaFoldDB" id="A0A2J8LEK1"/>
<gene>
    <name evidence="4" type="ORF">CK820_G0029371</name>
</gene>
<dbReference type="InterPro" id="IPR020904">
    <property type="entry name" value="Sc_DH/Rdtase_CS"/>
</dbReference>
<keyword evidence="2" id="KW-0560">Oxidoreductase</keyword>
<reference evidence="4 5" key="1">
    <citation type="submission" date="2017-12" db="EMBL/GenBank/DDBJ databases">
        <title>High-resolution comparative analysis of great ape genomes.</title>
        <authorList>
            <person name="Pollen A."/>
            <person name="Hastie A."/>
            <person name="Hormozdiari F."/>
            <person name="Dougherty M."/>
            <person name="Liu R."/>
            <person name="Chaisson M."/>
            <person name="Hoppe E."/>
            <person name="Hill C."/>
            <person name="Pang A."/>
            <person name="Hillier L."/>
            <person name="Baker C."/>
            <person name="Armstrong J."/>
            <person name="Shendure J."/>
            <person name="Paten B."/>
            <person name="Wilson R."/>
            <person name="Chao H."/>
            <person name="Schneider V."/>
            <person name="Ventura M."/>
            <person name="Kronenberg Z."/>
            <person name="Murali S."/>
            <person name="Gordon D."/>
            <person name="Cantsilieris S."/>
            <person name="Munson K."/>
            <person name="Nelson B."/>
            <person name="Raja A."/>
            <person name="Underwood J."/>
            <person name="Diekhans M."/>
            <person name="Fiddes I."/>
            <person name="Haussler D."/>
            <person name="Eichler E."/>
        </authorList>
    </citation>
    <scope>NUCLEOTIDE SEQUENCE [LARGE SCALE GENOMIC DNA]</scope>
    <source>
        <strain evidence="4">Yerkes chimp pedigree #C0471</strain>
    </source>
</reference>
<dbReference type="GO" id="GO:0016616">
    <property type="term" value="F:oxidoreductase activity, acting on the CH-OH group of donors, NAD or NADP as acceptor"/>
    <property type="evidence" value="ECO:0007669"/>
    <property type="project" value="UniProtKB-ARBA"/>
</dbReference>
<comment type="caution">
    <text evidence="4">The sequence shown here is derived from an EMBL/GenBank/DDBJ whole genome shotgun (WGS) entry which is preliminary data.</text>
</comment>
<organism evidence="4 5">
    <name type="scientific">Pan troglodytes</name>
    <name type="common">Chimpanzee</name>
    <dbReference type="NCBI Taxonomy" id="9598"/>
    <lineage>
        <taxon>Eukaryota</taxon>
        <taxon>Metazoa</taxon>
        <taxon>Chordata</taxon>
        <taxon>Craniata</taxon>
        <taxon>Vertebrata</taxon>
        <taxon>Euteleostomi</taxon>
        <taxon>Mammalia</taxon>
        <taxon>Eutheria</taxon>
        <taxon>Euarchontoglires</taxon>
        <taxon>Primates</taxon>
        <taxon>Haplorrhini</taxon>
        <taxon>Catarrhini</taxon>
        <taxon>Hominidae</taxon>
        <taxon>Pan</taxon>
    </lineage>
</organism>
<sequence>QRTCSPRLSVLQMDITKPVQIKDAYSKVAAMLQDRGLWAVINNAGVLGFPTDGELLLMTDYKQCMAVNFFGTVEVTKTFLPLLRKSKGRLVNVSSMGGGAPMERLASYGSSKAAVTMFSSVMRLELSKWGIKVASIQPGGFLTSRFLSPRTCDVHPGRNPEGPLGLTEHTLNPSLLSKMSTARDQLKW</sequence>
<evidence type="ECO:0000256" key="1">
    <source>
        <dbReference type="ARBA" id="ARBA00006484"/>
    </source>
</evidence>
<dbReference type="InterPro" id="IPR002347">
    <property type="entry name" value="SDR_fam"/>
</dbReference>
<evidence type="ECO:0000313" key="5">
    <source>
        <dbReference type="Proteomes" id="UP000236370"/>
    </source>
</evidence>
<feature type="non-terminal residue" evidence="4">
    <location>
        <position position="1"/>
    </location>
</feature>
<evidence type="ECO:0000256" key="3">
    <source>
        <dbReference type="RuleBase" id="RU000363"/>
    </source>
</evidence>
<dbReference type="PROSITE" id="PS00061">
    <property type="entry name" value="ADH_SHORT"/>
    <property type="match status" value="1"/>
</dbReference>
<protein>
    <submittedName>
        <fullName evidence="4">HSD17B2 isoform 6</fullName>
    </submittedName>
</protein>
<name>A0A2J8LEK1_PANTR</name>
<comment type="similarity">
    <text evidence="1 3">Belongs to the short-chain dehydrogenases/reductases (SDR) family.</text>
</comment>
<dbReference type="PRINTS" id="PR00081">
    <property type="entry name" value="GDHRDH"/>
</dbReference>
<dbReference type="SUPFAM" id="SSF51735">
    <property type="entry name" value="NAD(P)-binding Rossmann-fold domains"/>
    <property type="match status" value="1"/>
</dbReference>
<dbReference type="InterPro" id="IPR036291">
    <property type="entry name" value="NAD(P)-bd_dom_sf"/>
</dbReference>
<proteinExistence type="inferred from homology"/>
<dbReference type="Proteomes" id="UP000236370">
    <property type="component" value="Unassembled WGS sequence"/>
</dbReference>
<dbReference type="PRINTS" id="PR00080">
    <property type="entry name" value="SDRFAMILY"/>
</dbReference>
<dbReference type="PANTHER" id="PTHR43313:SF3">
    <property type="entry name" value="17-BETA-HYDROXYSTEROID DEHYDROGENASE TYPE 2"/>
    <property type="match status" value="1"/>
</dbReference>
<dbReference type="Pfam" id="PF00106">
    <property type="entry name" value="adh_short"/>
    <property type="match status" value="1"/>
</dbReference>
<dbReference type="EMBL" id="NBAG03000295">
    <property type="protein sequence ID" value="PNI45688.1"/>
    <property type="molecule type" value="Genomic_DNA"/>
</dbReference>
<accession>A0A2J8LEK1</accession>
<evidence type="ECO:0000256" key="2">
    <source>
        <dbReference type="ARBA" id="ARBA00023002"/>
    </source>
</evidence>
<dbReference type="Gene3D" id="3.40.50.720">
    <property type="entry name" value="NAD(P)-binding Rossmann-like Domain"/>
    <property type="match status" value="1"/>
</dbReference>
<evidence type="ECO:0000313" key="4">
    <source>
        <dbReference type="EMBL" id="PNI45688.1"/>
    </source>
</evidence>
<dbReference type="PANTHER" id="PTHR43313">
    <property type="entry name" value="SHORT-CHAIN DEHYDROGENASE/REDUCTASE FAMILY 9C"/>
    <property type="match status" value="1"/>
</dbReference>